<evidence type="ECO:0000256" key="1">
    <source>
        <dbReference type="SAM" id="Phobius"/>
    </source>
</evidence>
<accession>A0A169QM00</accession>
<gene>
    <name evidence="2" type="ORF">MPPM_0490</name>
</gene>
<dbReference type="EMBL" id="AP014809">
    <property type="protein sequence ID" value="BAU89095.1"/>
    <property type="molecule type" value="Genomic_DNA"/>
</dbReference>
<reference evidence="2 3" key="1">
    <citation type="journal article" date="2016" name="Genome Announc.">
        <title>Complete Genome Sequence of Methylobacterium populi P-1M, Isolated from Pink-Pigmented Household Biofilm.</title>
        <authorList>
            <person name="Morohoshi T."/>
            <person name="Ikeda T."/>
        </authorList>
    </citation>
    <scope>NUCLEOTIDE SEQUENCE [LARGE SCALE GENOMIC DNA]</scope>
    <source>
        <strain evidence="2 3">P-1M</strain>
    </source>
</reference>
<sequence>MFGRTSQIAGSGAVRSLVADAFATALILLAILLLVFGGAAAARPKLTYAGGKVVALSNLSSDEGCLPAKLTGRIAKREFGRDGLYLQSVVIEEPSGQRSFINVEDGYRTLDAATNGAVKQSLETILTVGRKVSLRVLACGAAARTLTLDAVRPL</sequence>
<proteinExistence type="predicted"/>
<evidence type="ECO:0000313" key="3">
    <source>
        <dbReference type="Proteomes" id="UP000218288"/>
    </source>
</evidence>
<dbReference type="RefSeq" id="WP_096483576.1">
    <property type="nucleotide sequence ID" value="NZ_AP014809.1"/>
</dbReference>
<evidence type="ECO:0000313" key="2">
    <source>
        <dbReference type="EMBL" id="BAU89095.1"/>
    </source>
</evidence>
<dbReference type="AlphaFoldDB" id="A0A169QM00"/>
<dbReference type="OrthoDB" id="7996400at2"/>
<dbReference type="Proteomes" id="UP000218288">
    <property type="component" value="Chromosome"/>
</dbReference>
<organism evidence="2 3">
    <name type="scientific">Methylorubrum populi</name>
    <dbReference type="NCBI Taxonomy" id="223967"/>
    <lineage>
        <taxon>Bacteria</taxon>
        <taxon>Pseudomonadati</taxon>
        <taxon>Pseudomonadota</taxon>
        <taxon>Alphaproteobacteria</taxon>
        <taxon>Hyphomicrobiales</taxon>
        <taxon>Methylobacteriaceae</taxon>
        <taxon>Methylorubrum</taxon>
    </lineage>
</organism>
<keyword evidence="1" id="KW-1133">Transmembrane helix</keyword>
<keyword evidence="1" id="KW-0812">Transmembrane</keyword>
<name>A0A169QM00_9HYPH</name>
<feature type="transmembrane region" description="Helical" evidence="1">
    <location>
        <begin position="21"/>
        <end position="42"/>
    </location>
</feature>
<keyword evidence="1" id="KW-0472">Membrane</keyword>
<protein>
    <submittedName>
        <fullName evidence="2">Uncharacterized protein</fullName>
    </submittedName>
</protein>